<dbReference type="VEuPathDB" id="AmoebaDB:FDP41_008070"/>
<proteinExistence type="predicted"/>
<reference evidence="2 3" key="1">
    <citation type="journal article" date="2019" name="Sci. Rep.">
        <title>Nanopore sequencing improves the draft genome of the human pathogenic amoeba Naegleria fowleri.</title>
        <authorList>
            <person name="Liechti N."/>
            <person name="Schurch N."/>
            <person name="Bruggmann R."/>
            <person name="Wittwer M."/>
        </authorList>
    </citation>
    <scope>NUCLEOTIDE SEQUENCE [LARGE SCALE GENOMIC DNA]</scope>
    <source>
        <strain evidence="2 3">ATCC 30894</strain>
    </source>
</reference>
<gene>
    <name evidence="2" type="ORF">FDP41_008070</name>
</gene>
<comment type="caution">
    <text evidence="2">The sequence shown here is derived from an EMBL/GenBank/DDBJ whole genome shotgun (WGS) entry which is preliminary data.</text>
</comment>
<protein>
    <recommendedName>
        <fullName evidence="1">PH domain-containing protein</fullName>
    </recommendedName>
</protein>
<dbReference type="VEuPathDB" id="AmoebaDB:NfTy_009730"/>
<evidence type="ECO:0000259" key="1">
    <source>
        <dbReference type="PROSITE" id="PS50003"/>
    </source>
</evidence>
<accession>A0A6A5B446</accession>
<dbReference type="GeneID" id="68115288"/>
<dbReference type="RefSeq" id="XP_044558356.1">
    <property type="nucleotide sequence ID" value="XM_044711884.1"/>
</dbReference>
<sequence length="555" mass="65014">MPFYFGSLDARSPSLLPNEIKLQSSNEFISDKAQWLRTLDRILDIRSEFKEYLLQTDSSSLHQLLECHELKHGLPVIHSQNDVMKYLSSIPFIMKLKKKDPSSDGFMNFDERFEVLKKITKMFLVTLEGLHEIHRYLNNTNDNSEQQEYFINSLFHFRIRSVTLFPYFPNFTSDNQEEYLQKEIANDPKKVILVVEHWAIPPRNVSNHKIYASGGGTSGGDHLKRIRLSLLNTPIYPITVREWNENSIEVEPGYPHYHQEKHGSATFKSTSLIGQLYDMIMSEIQNETNFATPHPEIIITALDDRDYIYVSCLYEIKKALSCKENPLDTFMHFLLTRWNLIHKGKHTIQYASEFLNIFWRVLCWVELFSCCFHYHSSNGSNENDVSCSSTMNTERITIRIHVLNSCLEDLSPHDQETLLNEFINSSTTTSNKEIRVMTLMGIDSVPLEWERKSSVLESDRSKTHIYEITDTSCMTSPSTMAWILEQVIESSLRMQVELGFHLHDLMKKYFMMMEKNQREDYYYEFNLSKALLKKLLEQQGFEKEFPKTFSHLCTK</sequence>
<organism evidence="2 3">
    <name type="scientific">Naegleria fowleri</name>
    <name type="common">Brain eating amoeba</name>
    <dbReference type="NCBI Taxonomy" id="5763"/>
    <lineage>
        <taxon>Eukaryota</taxon>
        <taxon>Discoba</taxon>
        <taxon>Heterolobosea</taxon>
        <taxon>Tetramitia</taxon>
        <taxon>Eutetramitia</taxon>
        <taxon>Vahlkampfiidae</taxon>
        <taxon>Naegleria</taxon>
    </lineage>
</organism>
<keyword evidence="3" id="KW-1185">Reference proteome</keyword>
<dbReference type="EMBL" id="VFQX01000059">
    <property type="protein sequence ID" value="KAF0973643.1"/>
    <property type="molecule type" value="Genomic_DNA"/>
</dbReference>
<feature type="domain" description="PH" evidence="1">
    <location>
        <begin position="1"/>
        <end position="44"/>
    </location>
</feature>
<evidence type="ECO:0000313" key="3">
    <source>
        <dbReference type="Proteomes" id="UP000444721"/>
    </source>
</evidence>
<dbReference type="VEuPathDB" id="AmoebaDB:NF0054030"/>
<dbReference type="Proteomes" id="UP000444721">
    <property type="component" value="Unassembled WGS sequence"/>
</dbReference>
<dbReference type="AlphaFoldDB" id="A0A6A5B446"/>
<evidence type="ECO:0000313" key="2">
    <source>
        <dbReference type="EMBL" id="KAF0973643.1"/>
    </source>
</evidence>
<dbReference type="OrthoDB" id="10055769at2759"/>
<dbReference type="VEuPathDB" id="AmoebaDB:NF0054040"/>
<dbReference type="InterPro" id="IPR001849">
    <property type="entry name" value="PH_domain"/>
</dbReference>
<dbReference type="PROSITE" id="PS50003">
    <property type="entry name" value="PH_DOMAIN"/>
    <property type="match status" value="1"/>
</dbReference>
<name>A0A6A5B446_NAEFO</name>